<protein>
    <recommendedName>
        <fullName evidence="3">PH domain-containing protein</fullName>
    </recommendedName>
</protein>
<name>A0A0L0SBF5_ALLM3</name>
<sequence>MHAVTLSPGDGYLVLQPDPDIQTDSSDLGTALRLTAPGNLQFDADPRQYPLCLHLFARGRAWLVQFESDTDRDAWVRALVGIRTVRMMSKTRSGS</sequence>
<evidence type="ECO:0000313" key="2">
    <source>
        <dbReference type="Proteomes" id="UP000054350"/>
    </source>
</evidence>
<proteinExistence type="predicted"/>
<gene>
    <name evidence="1" type="ORF">AMAG_18414</name>
</gene>
<organism evidence="1 2">
    <name type="scientific">Allomyces macrogynus (strain ATCC 38327)</name>
    <name type="common">Allomyces javanicus var. macrogynus</name>
    <dbReference type="NCBI Taxonomy" id="578462"/>
    <lineage>
        <taxon>Eukaryota</taxon>
        <taxon>Fungi</taxon>
        <taxon>Fungi incertae sedis</taxon>
        <taxon>Blastocladiomycota</taxon>
        <taxon>Blastocladiomycetes</taxon>
        <taxon>Blastocladiales</taxon>
        <taxon>Blastocladiaceae</taxon>
        <taxon>Allomyces</taxon>
    </lineage>
</organism>
<reference evidence="2" key="2">
    <citation type="submission" date="2009-11" db="EMBL/GenBank/DDBJ databases">
        <title>The Genome Sequence of Allomyces macrogynus strain ATCC 38327.</title>
        <authorList>
            <consortium name="The Broad Institute Genome Sequencing Platform"/>
            <person name="Russ C."/>
            <person name="Cuomo C."/>
            <person name="Shea T."/>
            <person name="Young S.K."/>
            <person name="Zeng Q."/>
            <person name="Koehrsen M."/>
            <person name="Haas B."/>
            <person name="Borodovsky M."/>
            <person name="Guigo R."/>
            <person name="Alvarado L."/>
            <person name="Berlin A."/>
            <person name="Borenstein D."/>
            <person name="Chen Z."/>
            <person name="Engels R."/>
            <person name="Freedman E."/>
            <person name="Gellesch M."/>
            <person name="Goldberg J."/>
            <person name="Griggs A."/>
            <person name="Gujja S."/>
            <person name="Heiman D."/>
            <person name="Hepburn T."/>
            <person name="Howarth C."/>
            <person name="Jen D."/>
            <person name="Larson L."/>
            <person name="Lewis B."/>
            <person name="Mehta T."/>
            <person name="Park D."/>
            <person name="Pearson M."/>
            <person name="Roberts A."/>
            <person name="Saif S."/>
            <person name="Shenoy N."/>
            <person name="Sisk P."/>
            <person name="Stolte C."/>
            <person name="Sykes S."/>
            <person name="Walk T."/>
            <person name="White J."/>
            <person name="Yandava C."/>
            <person name="Burger G."/>
            <person name="Gray M.W."/>
            <person name="Holland P.W.H."/>
            <person name="King N."/>
            <person name="Lang F.B.F."/>
            <person name="Roger A.J."/>
            <person name="Ruiz-Trillo I."/>
            <person name="Lander E."/>
            <person name="Nusbaum C."/>
        </authorList>
    </citation>
    <scope>NUCLEOTIDE SEQUENCE [LARGE SCALE GENOMIC DNA]</scope>
    <source>
        <strain evidence="2">ATCC 38327</strain>
    </source>
</reference>
<evidence type="ECO:0008006" key="3">
    <source>
        <dbReference type="Google" id="ProtNLM"/>
    </source>
</evidence>
<dbReference type="AlphaFoldDB" id="A0A0L0SBF5"/>
<dbReference type="EMBL" id="GG745335">
    <property type="protein sequence ID" value="KNE59739.1"/>
    <property type="molecule type" value="Genomic_DNA"/>
</dbReference>
<dbReference type="VEuPathDB" id="FungiDB:AMAG_18414"/>
<dbReference type="SUPFAM" id="SSF50729">
    <property type="entry name" value="PH domain-like"/>
    <property type="match status" value="1"/>
</dbReference>
<accession>A0A0L0SBF5</accession>
<evidence type="ECO:0000313" key="1">
    <source>
        <dbReference type="EMBL" id="KNE59739.1"/>
    </source>
</evidence>
<keyword evidence="2" id="KW-1185">Reference proteome</keyword>
<dbReference type="Proteomes" id="UP000054350">
    <property type="component" value="Unassembled WGS sequence"/>
</dbReference>
<reference evidence="1 2" key="1">
    <citation type="submission" date="2009-11" db="EMBL/GenBank/DDBJ databases">
        <title>Annotation of Allomyces macrogynus ATCC 38327.</title>
        <authorList>
            <consortium name="The Broad Institute Genome Sequencing Platform"/>
            <person name="Russ C."/>
            <person name="Cuomo C."/>
            <person name="Burger G."/>
            <person name="Gray M.W."/>
            <person name="Holland P.W.H."/>
            <person name="King N."/>
            <person name="Lang F.B.F."/>
            <person name="Roger A.J."/>
            <person name="Ruiz-Trillo I."/>
            <person name="Young S.K."/>
            <person name="Zeng Q."/>
            <person name="Gargeya S."/>
            <person name="Fitzgerald M."/>
            <person name="Haas B."/>
            <person name="Abouelleil A."/>
            <person name="Alvarado L."/>
            <person name="Arachchi H.M."/>
            <person name="Berlin A."/>
            <person name="Chapman S.B."/>
            <person name="Gearin G."/>
            <person name="Goldberg J."/>
            <person name="Griggs A."/>
            <person name="Gujja S."/>
            <person name="Hansen M."/>
            <person name="Heiman D."/>
            <person name="Howarth C."/>
            <person name="Larimer J."/>
            <person name="Lui A."/>
            <person name="MacDonald P.J.P."/>
            <person name="McCowen C."/>
            <person name="Montmayeur A."/>
            <person name="Murphy C."/>
            <person name="Neiman D."/>
            <person name="Pearson M."/>
            <person name="Priest M."/>
            <person name="Roberts A."/>
            <person name="Saif S."/>
            <person name="Shea T."/>
            <person name="Sisk P."/>
            <person name="Stolte C."/>
            <person name="Sykes S."/>
            <person name="Wortman J."/>
            <person name="Nusbaum C."/>
            <person name="Birren B."/>
        </authorList>
    </citation>
    <scope>NUCLEOTIDE SEQUENCE [LARGE SCALE GENOMIC DNA]</scope>
    <source>
        <strain evidence="1 2">ATCC 38327</strain>
    </source>
</reference>